<reference evidence="1" key="1">
    <citation type="submission" date="2020-04" db="EMBL/GenBank/DDBJ databases">
        <authorList>
            <person name="Chiriac C."/>
            <person name="Salcher M."/>
            <person name="Ghai R."/>
            <person name="Kavagutti S V."/>
        </authorList>
    </citation>
    <scope>NUCLEOTIDE SEQUENCE</scope>
</reference>
<sequence length="106" mass="12583">MTKTSQTATTKAHSKDRYELIDEVLKQLRTDPSSQYKLNDGDNFCPICDNHTLRSGERVDFFQVTPDECDFCGYRQPKDKKEFEEMEQQTKCWELQIDFWGRDCNE</sequence>
<name>A0A6J5M757_9CAUD</name>
<evidence type="ECO:0000313" key="1">
    <source>
        <dbReference type="EMBL" id="CAB4142885.1"/>
    </source>
</evidence>
<accession>A0A6J5M757</accession>
<dbReference type="EMBL" id="LR796422">
    <property type="protein sequence ID" value="CAB4142885.1"/>
    <property type="molecule type" value="Genomic_DNA"/>
</dbReference>
<gene>
    <name evidence="1" type="ORF">UFOVP448_47</name>
</gene>
<proteinExistence type="predicted"/>
<protein>
    <submittedName>
        <fullName evidence="1">Uncharacterized protein</fullName>
    </submittedName>
</protein>
<organism evidence="1">
    <name type="scientific">uncultured Caudovirales phage</name>
    <dbReference type="NCBI Taxonomy" id="2100421"/>
    <lineage>
        <taxon>Viruses</taxon>
        <taxon>Duplodnaviria</taxon>
        <taxon>Heunggongvirae</taxon>
        <taxon>Uroviricota</taxon>
        <taxon>Caudoviricetes</taxon>
        <taxon>Peduoviridae</taxon>
        <taxon>Maltschvirus</taxon>
        <taxon>Maltschvirus maltsch</taxon>
    </lineage>
</organism>